<gene>
    <name evidence="1" type="ORF">Poly51_06310</name>
</gene>
<proteinExistence type="predicted"/>
<name>A0A5C6FEX1_9BACT</name>
<keyword evidence="2" id="KW-1185">Reference proteome</keyword>
<reference evidence="1 2" key="1">
    <citation type="submission" date="2019-02" db="EMBL/GenBank/DDBJ databases">
        <title>Deep-cultivation of Planctomycetes and their phenomic and genomic characterization uncovers novel biology.</title>
        <authorList>
            <person name="Wiegand S."/>
            <person name="Jogler M."/>
            <person name="Boedeker C."/>
            <person name="Pinto D."/>
            <person name="Vollmers J."/>
            <person name="Rivas-Marin E."/>
            <person name="Kohn T."/>
            <person name="Peeters S.H."/>
            <person name="Heuer A."/>
            <person name="Rast P."/>
            <person name="Oberbeckmann S."/>
            <person name="Bunk B."/>
            <person name="Jeske O."/>
            <person name="Meyerdierks A."/>
            <person name="Storesund J.E."/>
            <person name="Kallscheuer N."/>
            <person name="Luecker S."/>
            <person name="Lage O.M."/>
            <person name="Pohl T."/>
            <person name="Merkel B.J."/>
            <person name="Hornburger P."/>
            <person name="Mueller R.-W."/>
            <person name="Bruemmer F."/>
            <person name="Labrenz M."/>
            <person name="Spormann A.M."/>
            <person name="Op Den Camp H."/>
            <person name="Overmann J."/>
            <person name="Amann R."/>
            <person name="Jetten M.S.M."/>
            <person name="Mascher T."/>
            <person name="Medema M.H."/>
            <person name="Devos D.P."/>
            <person name="Kaster A.-K."/>
            <person name="Ovreas L."/>
            <person name="Rohde M."/>
            <person name="Galperin M.Y."/>
            <person name="Jogler C."/>
        </authorList>
    </citation>
    <scope>NUCLEOTIDE SEQUENCE [LARGE SCALE GENOMIC DNA]</scope>
    <source>
        <strain evidence="1 2">Poly51</strain>
    </source>
</reference>
<sequence>MKGIEHRPLANVPNLPWRDKSRVDASLNQMSSKCLRILVVA</sequence>
<dbReference type="AlphaFoldDB" id="A0A5C6FEX1"/>
<evidence type="ECO:0000313" key="1">
    <source>
        <dbReference type="EMBL" id="TWU60356.1"/>
    </source>
</evidence>
<dbReference type="EMBL" id="SJPW01000001">
    <property type="protein sequence ID" value="TWU60356.1"/>
    <property type="molecule type" value="Genomic_DNA"/>
</dbReference>
<protein>
    <submittedName>
        <fullName evidence="1">Uncharacterized protein</fullName>
    </submittedName>
</protein>
<evidence type="ECO:0000313" key="2">
    <source>
        <dbReference type="Proteomes" id="UP000318288"/>
    </source>
</evidence>
<dbReference type="Proteomes" id="UP000318288">
    <property type="component" value="Unassembled WGS sequence"/>
</dbReference>
<comment type="caution">
    <text evidence="1">The sequence shown here is derived from an EMBL/GenBank/DDBJ whole genome shotgun (WGS) entry which is preliminary data.</text>
</comment>
<accession>A0A5C6FEX1</accession>
<organism evidence="1 2">
    <name type="scientific">Rubripirellula tenax</name>
    <dbReference type="NCBI Taxonomy" id="2528015"/>
    <lineage>
        <taxon>Bacteria</taxon>
        <taxon>Pseudomonadati</taxon>
        <taxon>Planctomycetota</taxon>
        <taxon>Planctomycetia</taxon>
        <taxon>Pirellulales</taxon>
        <taxon>Pirellulaceae</taxon>
        <taxon>Rubripirellula</taxon>
    </lineage>
</organism>